<evidence type="ECO:0000256" key="1">
    <source>
        <dbReference type="SAM" id="SignalP"/>
    </source>
</evidence>
<feature type="chain" id="PRO_5047063437" evidence="1">
    <location>
        <begin position="39"/>
        <end position="349"/>
    </location>
</feature>
<protein>
    <submittedName>
        <fullName evidence="2">TraB/GumN family protein</fullName>
    </submittedName>
</protein>
<dbReference type="InterPro" id="IPR047111">
    <property type="entry name" value="YbaP-like"/>
</dbReference>
<keyword evidence="1" id="KW-0732">Signal</keyword>
<dbReference type="PANTHER" id="PTHR40590:SF1">
    <property type="entry name" value="CYTOPLASMIC PROTEIN"/>
    <property type="match status" value="1"/>
</dbReference>
<sequence length="349" mass="37936">MRFLSALRPAALLPRLLRRLFGAALLASLPLVPAAAWAACNGQNLFASLSPADRATLDAATEAQPFATGNLWLASKGDDRLWLLGTYHLADPRHDAVIAAVEPLIEDVTVLLVEAGPEEEAALKRDIAKDPGLLFLTEGPSLMEQMPAEDWQRVRTAVAARNIPGVMAAKMQPWYLATMLAIPPCAMQEVAKGKGLDHQVMEMAKARDLSVRALEPHTTLFAIFDSLSAEDQLAMLRSTLLMEDQVADFSATLADAYFAEDSRRVWEYMRLMTARMPGYTQTSADAELARMEEVLITRRNAGWIPRLEAAAAEGPALAAFGALHLPGQGGVLAMLAERGWTVERLPLGN</sequence>
<comment type="caution">
    <text evidence="2">The sequence shown here is derived from an EMBL/GenBank/DDBJ whole genome shotgun (WGS) entry which is preliminary data.</text>
</comment>
<organism evidence="2 3">
    <name type="scientific">Gemmobacter denitrificans</name>
    <dbReference type="NCBI Taxonomy" id="3123040"/>
    <lineage>
        <taxon>Bacteria</taxon>
        <taxon>Pseudomonadati</taxon>
        <taxon>Pseudomonadota</taxon>
        <taxon>Alphaproteobacteria</taxon>
        <taxon>Rhodobacterales</taxon>
        <taxon>Paracoccaceae</taxon>
        <taxon>Gemmobacter</taxon>
    </lineage>
</organism>
<dbReference type="PANTHER" id="PTHR40590">
    <property type="entry name" value="CYTOPLASMIC PROTEIN-RELATED"/>
    <property type="match status" value="1"/>
</dbReference>
<reference evidence="2" key="1">
    <citation type="submission" date="2024-02" db="EMBL/GenBank/DDBJ databases">
        <title>Genome sequences of strain Gemmobacter sp. JM10B15.</title>
        <authorList>
            <person name="Zhang M."/>
        </authorList>
    </citation>
    <scope>NUCLEOTIDE SEQUENCE</scope>
    <source>
        <strain evidence="2">JM10B15</strain>
    </source>
</reference>
<evidence type="ECO:0000313" key="3">
    <source>
        <dbReference type="Proteomes" id="UP001431963"/>
    </source>
</evidence>
<dbReference type="CDD" id="cd14789">
    <property type="entry name" value="Tiki"/>
    <property type="match status" value="1"/>
</dbReference>
<accession>A0ABU8BUM4</accession>
<keyword evidence="3" id="KW-1185">Reference proteome</keyword>
<name>A0ABU8BUM4_9RHOB</name>
<dbReference type="Pfam" id="PF01963">
    <property type="entry name" value="TraB_PrgY_gumN"/>
    <property type="match status" value="1"/>
</dbReference>
<dbReference type="Proteomes" id="UP001431963">
    <property type="component" value="Unassembled WGS sequence"/>
</dbReference>
<dbReference type="EMBL" id="JBALHR010000004">
    <property type="protein sequence ID" value="MEH7828405.1"/>
    <property type="molecule type" value="Genomic_DNA"/>
</dbReference>
<feature type="signal peptide" evidence="1">
    <location>
        <begin position="1"/>
        <end position="38"/>
    </location>
</feature>
<dbReference type="RefSeq" id="WP_335422312.1">
    <property type="nucleotide sequence ID" value="NZ_JBALHR010000004.1"/>
</dbReference>
<proteinExistence type="predicted"/>
<evidence type="ECO:0000313" key="2">
    <source>
        <dbReference type="EMBL" id="MEH7828405.1"/>
    </source>
</evidence>
<dbReference type="InterPro" id="IPR002816">
    <property type="entry name" value="TraB/PrgY/GumN_fam"/>
</dbReference>
<gene>
    <name evidence="2" type="ORF">V6590_09585</name>
</gene>